<dbReference type="AlphaFoldDB" id="A0A139WV98"/>
<accession>A0A139WV98</accession>
<dbReference type="RefSeq" id="WP_017748523.1">
    <property type="nucleotide sequence ID" value="NZ_KQ976354.1"/>
</dbReference>
<gene>
    <name evidence="1" type="ORF">WA1_42255</name>
</gene>
<dbReference type="Proteomes" id="UP000076925">
    <property type="component" value="Unassembled WGS sequence"/>
</dbReference>
<dbReference type="EMBL" id="ANNX02000047">
    <property type="protein sequence ID" value="KYC36344.1"/>
    <property type="molecule type" value="Genomic_DNA"/>
</dbReference>
<organism evidence="1 2">
    <name type="scientific">Scytonema hofmannii PCC 7110</name>
    <dbReference type="NCBI Taxonomy" id="128403"/>
    <lineage>
        <taxon>Bacteria</taxon>
        <taxon>Bacillati</taxon>
        <taxon>Cyanobacteriota</taxon>
        <taxon>Cyanophyceae</taxon>
        <taxon>Nostocales</taxon>
        <taxon>Scytonemataceae</taxon>
        <taxon>Scytonema</taxon>
    </lineage>
</organism>
<comment type="caution">
    <text evidence="1">The sequence shown here is derived from an EMBL/GenBank/DDBJ whole genome shotgun (WGS) entry which is preliminary data.</text>
</comment>
<reference evidence="1 2" key="1">
    <citation type="journal article" date="2013" name="Genome Biol. Evol.">
        <title>Genomes of Stigonematalean cyanobacteria (subsection V) and the evolution of oxygenic photosynthesis from prokaryotes to plastids.</title>
        <authorList>
            <person name="Dagan T."/>
            <person name="Roettger M."/>
            <person name="Stucken K."/>
            <person name="Landan G."/>
            <person name="Koch R."/>
            <person name="Major P."/>
            <person name="Gould S.B."/>
            <person name="Goremykin V.V."/>
            <person name="Rippka R."/>
            <person name="Tandeau de Marsac N."/>
            <person name="Gugger M."/>
            <person name="Lockhart P.J."/>
            <person name="Allen J.F."/>
            <person name="Brune I."/>
            <person name="Maus I."/>
            <person name="Puhler A."/>
            <person name="Martin W.F."/>
        </authorList>
    </citation>
    <scope>NUCLEOTIDE SEQUENCE [LARGE SCALE GENOMIC DNA]</scope>
    <source>
        <strain evidence="1 2">PCC 7110</strain>
    </source>
</reference>
<evidence type="ECO:0000313" key="2">
    <source>
        <dbReference type="Proteomes" id="UP000076925"/>
    </source>
</evidence>
<evidence type="ECO:0000313" key="1">
    <source>
        <dbReference type="EMBL" id="KYC36344.1"/>
    </source>
</evidence>
<dbReference type="STRING" id="128403.WA1_42255"/>
<sequence length="71" mass="8131">MQLTEEKVDRVADVIPYIHQLKDKFEKSRLAQSVKINTRTKAVQDICYFQAIAKFENGSSQTPNLLVFCAL</sequence>
<keyword evidence="2" id="KW-1185">Reference proteome</keyword>
<protein>
    <submittedName>
        <fullName evidence="1">Uncharacterized protein</fullName>
    </submittedName>
</protein>
<name>A0A139WV98_9CYAN</name>
<proteinExistence type="predicted"/>